<evidence type="ECO:0000313" key="3">
    <source>
        <dbReference type="Proteomes" id="UP000278398"/>
    </source>
</evidence>
<evidence type="ECO:0000259" key="1">
    <source>
        <dbReference type="Pfam" id="PF12706"/>
    </source>
</evidence>
<dbReference type="AlphaFoldDB" id="A0A429Z3I3"/>
<organism evidence="2 3">
    <name type="scientific">Aquibium carbonis</name>
    <dbReference type="NCBI Taxonomy" id="2495581"/>
    <lineage>
        <taxon>Bacteria</taxon>
        <taxon>Pseudomonadati</taxon>
        <taxon>Pseudomonadota</taxon>
        <taxon>Alphaproteobacteria</taxon>
        <taxon>Hyphomicrobiales</taxon>
        <taxon>Phyllobacteriaceae</taxon>
        <taxon>Aquibium</taxon>
    </lineage>
</organism>
<dbReference type="SUPFAM" id="SSF56281">
    <property type="entry name" value="Metallo-hydrolase/oxidoreductase"/>
    <property type="match status" value="1"/>
</dbReference>
<dbReference type="GO" id="GO:0005737">
    <property type="term" value="C:cytoplasm"/>
    <property type="evidence" value="ECO:0007669"/>
    <property type="project" value="TreeGrafter"/>
</dbReference>
<dbReference type="RefSeq" id="WP_126697537.1">
    <property type="nucleotide sequence ID" value="NZ_RWKW01000002.1"/>
</dbReference>
<dbReference type="InterPro" id="IPR001279">
    <property type="entry name" value="Metallo-B-lactamas"/>
</dbReference>
<dbReference type="EMBL" id="RWKW01000002">
    <property type="protein sequence ID" value="RST88262.1"/>
    <property type="molecule type" value="Genomic_DNA"/>
</dbReference>
<dbReference type="PANTHER" id="PTHR15032:SF4">
    <property type="entry name" value="N-ACYL-PHOSPHATIDYLETHANOLAMINE-HYDROLYZING PHOSPHOLIPASE D"/>
    <property type="match status" value="1"/>
</dbReference>
<dbReference type="Gene3D" id="3.60.15.10">
    <property type="entry name" value="Ribonuclease Z/Hydroxyacylglutathione hydrolase-like"/>
    <property type="match status" value="1"/>
</dbReference>
<sequence length="364" mass="40146">MNRRSLIKWTGLTGLTAVAGGGALAAKDSGENPYYVGPASDHYDGRIFFNPDGVPPAAFSDLLRWQLGGGKKKWPKSWPSPFPQATPERLSTEHALRVTMVGHATMLIQAGGLTYLTDPVWSDRVSPVSFAGPRRVNAPGIAFEDLPKVDVVLLSHNHYDHFDVATLKRLKAEHDPLVVTPLGNDTILHRAVPTMRIAKGDWGHHHDIVLPHGRARIHIEPAHHWSARGTGDRRMALWAAFAVETSAGKIYYAGDTGFHRGINYREAASKHGGFRFAVLPIGAYEPRWFMQGQHQNPQEAVEGMLLSKTEFAAGCHWGTFQLTNEAVEEPRDHLHAALDARAIARDRFRPMLPGEVWDVPASTG</sequence>
<name>A0A429Z3I3_9HYPH</name>
<dbReference type="InterPro" id="IPR036866">
    <property type="entry name" value="RibonucZ/Hydroxyglut_hydro"/>
</dbReference>
<keyword evidence="3" id="KW-1185">Reference proteome</keyword>
<comment type="caution">
    <text evidence="2">The sequence shown here is derived from an EMBL/GenBank/DDBJ whole genome shotgun (WGS) entry which is preliminary data.</text>
</comment>
<dbReference type="PANTHER" id="PTHR15032">
    <property type="entry name" value="N-ACYL-PHOSPHATIDYLETHANOLAMINE-HYDROLYZING PHOSPHOLIPASE D"/>
    <property type="match status" value="1"/>
</dbReference>
<dbReference type="Pfam" id="PF12706">
    <property type="entry name" value="Lactamase_B_2"/>
    <property type="match status" value="1"/>
</dbReference>
<dbReference type="OrthoDB" id="9805728at2"/>
<proteinExistence type="predicted"/>
<evidence type="ECO:0000313" key="2">
    <source>
        <dbReference type="EMBL" id="RST88262.1"/>
    </source>
</evidence>
<dbReference type="Proteomes" id="UP000278398">
    <property type="component" value="Unassembled WGS sequence"/>
</dbReference>
<reference evidence="2 3" key="1">
    <citation type="submission" date="2018-12" db="EMBL/GenBank/DDBJ databases">
        <title>Mesorhizobium carbonis sp. nov., isolated from coal mine water.</title>
        <authorList>
            <person name="Xin W."/>
            <person name="Xu Z."/>
            <person name="Xiang F."/>
            <person name="Zhang J."/>
            <person name="Xi L."/>
            <person name="Liu J."/>
        </authorList>
    </citation>
    <scope>NUCLEOTIDE SEQUENCE [LARGE SCALE GENOMIC DNA]</scope>
    <source>
        <strain evidence="2 3">B2.3</strain>
    </source>
</reference>
<accession>A0A429Z3I3</accession>
<protein>
    <recommendedName>
        <fullName evidence="1">Metallo-beta-lactamase domain-containing protein</fullName>
    </recommendedName>
</protein>
<gene>
    <name evidence="2" type="ORF">EJC49_00750</name>
</gene>
<feature type="domain" description="Metallo-beta-lactamase" evidence="1">
    <location>
        <begin position="115"/>
        <end position="317"/>
    </location>
</feature>